<keyword evidence="2" id="KW-0812">Transmembrane</keyword>
<gene>
    <name evidence="5" type="ORF">ACFWSS_24555</name>
</gene>
<feature type="region of interest" description="Disordered" evidence="1">
    <location>
        <begin position="106"/>
        <end position="126"/>
    </location>
</feature>
<dbReference type="Pfam" id="PF01609">
    <property type="entry name" value="DDE_Tnp_1"/>
    <property type="match status" value="1"/>
</dbReference>
<dbReference type="InterPro" id="IPR025161">
    <property type="entry name" value="IS402-like_dom"/>
</dbReference>
<keyword evidence="2" id="KW-0472">Membrane</keyword>
<protein>
    <submittedName>
        <fullName evidence="5">IS5 family transposase</fullName>
    </submittedName>
</protein>
<keyword evidence="6" id="KW-1185">Reference proteome</keyword>
<accession>A0ABW6EL74</accession>
<sequence length="280" mass="31554">MSLTDAQWARIEPLLPDRIPRRGGRWRDHRQVIDAIAFKYRTGTPWMDLPKRFGSWKGAHNRLRKWAADGTWERVFTTLLAQADTEGDLDWIVAVDSTIVRAHQHAAGASKGAPADEPDHHALGRSRGGLTTKIHLAADSRCRPLAFVLTPGHAGDAPAFPEVMARLRVPRPMGRPRTTPDVVLADKAYSSRAIRDHLRRRGVRAVIPQPADQVANRKKRGRLGGRPPAFDREAYKQRNTVERCINRLKQWRGLATRYDKTATIYLAGLHIAAIFIWSAR</sequence>
<dbReference type="EMBL" id="JBHXOF010000018">
    <property type="protein sequence ID" value="MFD4216046.1"/>
    <property type="molecule type" value="Genomic_DNA"/>
</dbReference>
<evidence type="ECO:0000259" key="4">
    <source>
        <dbReference type="Pfam" id="PF13340"/>
    </source>
</evidence>
<dbReference type="Proteomes" id="UP001598251">
    <property type="component" value="Unassembled WGS sequence"/>
</dbReference>
<feature type="transmembrane region" description="Helical" evidence="2">
    <location>
        <begin position="262"/>
        <end position="279"/>
    </location>
</feature>
<evidence type="ECO:0000259" key="3">
    <source>
        <dbReference type="Pfam" id="PF01609"/>
    </source>
</evidence>
<evidence type="ECO:0000256" key="2">
    <source>
        <dbReference type="SAM" id="Phobius"/>
    </source>
</evidence>
<feature type="domain" description="Insertion element IS402-like" evidence="4">
    <location>
        <begin position="3"/>
        <end position="76"/>
    </location>
</feature>
<name>A0ABW6EL74_9ACTN</name>
<proteinExistence type="predicted"/>
<dbReference type="PANTHER" id="PTHR30007">
    <property type="entry name" value="PHP DOMAIN PROTEIN"/>
    <property type="match status" value="1"/>
</dbReference>
<evidence type="ECO:0000313" key="6">
    <source>
        <dbReference type="Proteomes" id="UP001598251"/>
    </source>
</evidence>
<evidence type="ECO:0000256" key="1">
    <source>
        <dbReference type="SAM" id="MobiDB-lite"/>
    </source>
</evidence>
<dbReference type="PANTHER" id="PTHR30007:SF1">
    <property type="entry name" value="BLR1914 PROTEIN"/>
    <property type="match status" value="1"/>
</dbReference>
<feature type="domain" description="Transposase IS4-like" evidence="3">
    <location>
        <begin position="90"/>
        <end position="267"/>
    </location>
</feature>
<dbReference type="Pfam" id="PF13340">
    <property type="entry name" value="DUF4096"/>
    <property type="match status" value="1"/>
</dbReference>
<organism evidence="5 6">
    <name type="scientific">Streptomyces sindenensis</name>
    <dbReference type="NCBI Taxonomy" id="67363"/>
    <lineage>
        <taxon>Bacteria</taxon>
        <taxon>Bacillati</taxon>
        <taxon>Actinomycetota</taxon>
        <taxon>Actinomycetes</taxon>
        <taxon>Kitasatosporales</taxon>
        <taxon>Streptomycetaceae</taxon>
        <taxon>Streptomyces</taxon>
    </lineage>
</organism>
<dbReference type="InterPro" id="IPR002559">
    <property type="entry name" value="Transposase_11"/>
</dbReference>
<evidence type="ECO:0000313" key="5">
    <source>
        <dbReference type="EMBL" id="MFD4216046.1"/>
    </source>
</evidence>
<keyword evidence="2" id="KW-1133">Transmembrane helix</keyword>
<reference evidence="5 6" key="1">
    <citation type="submission" date="2024-09" db="EMBL/GenBank/DDBJ databases">
        <title>The Natural Products Discovery Center: Release of the First 8490 Sequenced Strains for Exploring Actinobacteria Biosynthetic Diversity.</title>
        <authorList>
            <person name="Kalkreuter E."/>
            <person name="Kautsar S.A."/>
            <person name="Yang D."/>
            <person name="Bader C.D."/>
            <person name="Teijaro C.N."/>
            <person name="Fluegel L."/>
            <person name="Davis C.M."/>
            <person name="Simpson J.R."/>
            <person name="Lauterbach L."/>
            <person name="Steele A.D."/>
            <person name="Gui C."/>
            <person name="Meng S."/>
            <person name="Li G."/>
            <person name="Viehrig K."/>
            <person name="Ye F."/>
            <person name="Su P."/>
            <person name="Kiefer A.F."/>
            <person name="Nichols A."/>
            <person name="Cepeda A.J."/>
            <person name="Yan W."/>
            <person name="Fan B."/>
            <person name="Jiang Y."/>
            <person name="Adhikari A."/>
            <person name="Zheng C.-J."/>
            <person name="Schuster L."/>
            <person name="Cowan T.M."/>
            <person name="Smanski M.J."/>
            <person name="Chevrette M.G."/>
            <person name="De Carvalho L.P.S."/>
            <person name="Shen B."/>
        </authorList>
    </citation>
    <scope>NUCLEOTIDE SEQUENCE [LARGE SCALE GENOMIC DNA]</scope>
    <source>
        <strain evidence="5 6">NPDC058546</strain>
    </source>
</reference>
<dbReference type="RefSeq" id="WP_382827294.1">
    <property type="nucleotide sequence ID" value="NZ_JBHXLY010000017.1"/>
</dbReference>
<dbReference type="NCBIfam" id="NF033580">
    <property type="entry name" value="transpos_IS5_3"/>
    <property type="match status" value="1"/>
</dbReference>
<comment type="caution">
    <text evidence="5">The sequence shown here is derived from an EMBL/GenBank/DDBJ whole genome shotgun (WGS) entry which is preliminary data.</text>
</comment>